<comment type="subcellular location">
    <subcellularLocation>
        <location evidence="1">Cell membrane</location>
        <topology evidence="1">Multi-pass membrane protein</topology>
    </subcellularLocation>
</comment>
<keyword evidence="7 8" id="KW-0472">Membrane</keyword>
<sequence>MQYVYRNFDGPLYIIVAKTFYNPKLIEKIGLELPISPNYFAAHLPLYPILIRGVRELVGLTGLRVNGLEYLKSMVFVNLAATVFLSLFFYFFLKKFKLTTKPLLLVAVFLFLPKFLVVRSIGAPESLFLLLILISLYFFEKENYLWAGLAGAFAVVTKTPGILLFFAYVLVFLERWLKMKKISWLWVSVLLIPLALLAVFSWYYRQYGDFFAYFHSGDNIHLALPFSVFNFQKVWVGTAWLEEIIFYFFLYGLTVYSLKNSRYRSLYYFSLVFYIAIILVQHRDISRYSLPLWPMAIIGLEKFFTSKKFLTVFMILLLAIYFYSWNFIVFNAMPISNWRPFL</sequence>
<dbReference type="GO" id="GO:0009103">
    <property type="term" value="P:lipopolysaccharide biosynthetic process"/>
    <property type="evidence" value="ECO:0007669"/>
    <property type="project" value="UniProtKB-ARBA"/>
</dbReference>
<dbReference type="Proteomes" id="UP000231434">
    <property type="component" value="Unassembled WGS sequence"/>
</dbReference>
<feature type="transmembrane region" description="Helical" evidence="8">
    <location>
        <begin position="73"/>
        <end position="93"/>
    </location>
</feature>
<reference evidence="10" key="1">
    <citation type="submission" date="2017-09" db="EMBL/GenBank/DDBJ databases">
        <title>Depth-based differentiation of microbial function through sediment-hosted aquifers and enrichment of novel symbionts in the deep terrestrial subsurface.</title>
        <authorList>
            <person name="Probst A.J."/>
            <person name="Ladd B."/>
            <person name="Jarett J.K."/>
            <person name="Geller-Mcgrath D.E."/>
            <person name="Sieber C.M.K."/>
            <person name="Emerson J.B."/>
            <person name="Anantharaman K."/>
            <person name="Thomas B.C."/>
            <person name="Malmstrom R."/>
            <person name="Stieglmeier M."/>
            <person name="Klingl A."/>
            <person name="Woyke T."/>
            <person name="Ryan C.M."/>
            <person name="Banfield J.F."/>
        </authorList>
    </citation>
    <scope>NUCLEOTIDE SEQUENCE [LARGE SCALE GENOMIC DNA]</scope>
</reference>
<dbReference type="PANTHER" id="PTHR33908:SF11">
    <property type="entry name" value="MEMBRANE PROTEIN"/>
    <property type="match status" value="1"/>
</dbReference>
<keyword evidence="5 8" id="KW-0812">Transmembrane</keyword>
<evidence type="ECO:0000256" key="5">
    <source>
        <dbReference type="ARBA" id="ARBA00022692"/>
    </source>
</evidence>
<accession>A0A2M8KK43</accession>
<evidence type="ECO:0000313" key="10">
    <source>
        <dbReference type="Proteomes" id="UP000231434"/>
    </source>
</evidence>
<name>A0A2M8KK43_9BACT</name>
<evidence type="ECO:0008006" key="11">
    <source>
        <dbReference type="Google" id="ProtNLM"/>
    </source>
</evidence>
<dbReference type="PANTHER" id="PTHR33908">
    <property type="entry name" value="MANNOSYLTRANSFERASE YKCB-RELATED"/>
    <property type="match status" value="1"/>
</dbReference>
<comment type="caution">
    <text evidence="9">The sequence shown here is derived from an EMBL/GenBank/DDBJ whole genome shotgun (WGS) entry which is preliminary data.</text>
</comment>
<protein>
    <recommendedName>
        <fullName evidence="11">Glycosyltransferase RgtA/B/C/D-like domain-containing protein</fullName>
    </recommendedName>
</protein>
<keyword evidence="3" id="KW-0328">Glycosyltransferase</keyword>
<evidence type="ECO:0000256" key="7">
    <source>
        <dbReference type="ARBA" id="ARBA00023136"/>
    </source>
</evidence>
<keyword evidence="4" id="KW-0808">Transferase</keyword>
<feature type="transmembrane region" description="Helical" evidence="8">
    <location>
        <begin position="234"/>
        <end position="253"/>
    </location>
</feature>
<feature type="transmembrane region" description="Helical" evidence="8">
    <location>
        <begin position="144"/>
        <end position="172"/>
    </location>
</feature>
<dbReference type="InterPro" id="IPR050297">
    <property type="entry name" value="LipidA_mod_glycosyltrf_83"/>
</dbReference>
<feature type="transmembrane region" description="Helical" evidence="8">
    <location>
        <begin position="309"/>
        <end position="330"/>
    </location>
</feature>
<evidence type="ECO:0000256" key="8">
    <source>
        <dbReference type="SAM" id="Phobius"/>
    </source>
</evidence>
<evidence type="ECO:0000256" key="3">
    <source>
        <dbReference type="ARBA" id="ARBA00022676"/>
    </source>
</evidence>
<feature type="transmembrane region" description="Helical" evidence="8">
    <location>
        <begin position="265"/>
        <end position="282"/>
    </location>
</feature>
<dbReference type="AlphaFoldDB" id="A0A2M8KK43"/>
<proteinExistence type="predicted"/>
<gene>
    <name evidence="9" type="ORF">COU86_05305</name>
</gene>
<dbReference type="GO" id="GO:0016763">
    <property type="term" value="F:pentosyltransferase activity"/>
    <property type="evidence" value="ECO:0007669"/>
    <property type="project" value="TreeGrafter"/>
</dbReference>
<dbReference type="EMBL" id="PFEB01000050">
    <property type="protein sequence ID" value="PJE60296.1"/>
    <property type="molecule type" value="Genomic_DNA"/>
</dbReference>
<evidence type="ECO:0000256" key="6">
    <source>
        <dbReference type="ARBA" id="ARBA00022989"/>
    </source>
</evidence>
<evidence type="ECO:0000256" key="1">
    <source>
        <dbReference type="ARBA" id="ARBA00004651"/>
    </source>
</evidence>
<keyword evidence="2" id="KW-1003">Cell membrane</keyword>
<evidence type="ECO:0000256" key="2">
    <source>
        <dbReference type="ARBA" id="ARBA00022475"/>
    </source>
</evidence>
<evidence type="ECO:0000313" key="9">
    <source>
        <dbReference type="EMBL" id="PJE60296.1"/>
    </source>
</evidence>
<feature type="transmembrane region" description="Helical" evidence="8">
    <location>
        <begin position="184"/>
        <end position="204"/>
    </location>
</feature>
<keyword evidence="6 8" id="KW-1133">Transmembrane helix</keyword>
<dbReference type="GO" id="GO:0005886">
    <property type="term" value="C:plasma membrane"/>
    <property type="evidence" value="ECO:0007669"/>
    <property type="project" value="UniProtKB-SubCell"/>
</dbReference>
<feature type="transmembrane region" description="Helical" evidence="8">
    <location>
        <begin position="105"/>
        <end position="138"/>
    </location>
</feature>
<organism evidence="9 10">
    <name type="scientific">Candidatus Roizmanbacteria bacterium CG10_big_fil_rev_8_21_14_0_10_36_26</name>
    <dbReference type="NCBI Taxonomy" id="1974851"/>
    <lineage>
        <taxon>Bacteria</taxon>
        <taxon>Candidatus Roizmaniibacteriota</taxon>
    </lineage>
</organism>
<evidence type="ECO:0000256" key="4">
    <source>
        <dbReference type="ARBA" id="ARBA00022679"/>
    </source>
</evidence>